<organism evidence="8 9">
    <name type="scientific">Lutzomyia longipalpis</name>
    <name type="common">Sand fly</name>
    <dbReference type="NCBI Taxonomy" id="7200"/>
    <lineage>
        <taxon>Eukaryota</taxon>
        <taxon>Metazoa</taxon>
        <taxon>Ecdysozoa</taxon>
        <taxon>Arthropoda</taxon>
        <taxon>Hexapoda</taxon>
        <taxon>Insecta</taxon>
        <taxon>Pterygota</taxon>
        <taxon>Neoptera</taxon>
        <taxon>Endopterygota</taxon>
        <taxon>Diptera</taxon>
        <taxon>Nematocera</taxon>
        <taxon>Psychodoidea</taxon>
        <taxon>Psychodidae</taxon>
        <taxon>Lutzomyia</taxon>
        <taxon>Lutzomyia</taxon>
    </lineage>
</organism>
<name>A0A1B0EZZ0_LUTLO</name>
<evidence type="ECO:0000256" key="2">
    <source>
        <dbReference type="ARBA" id="ARBA00009003"/>
    </source>
</evidence>
<keyword evidence="6" id="KW-0472">Membrane</keyword>
<reference evidence="8" key="1">
    <citation type="submission" date="2020-05" db="UniProtKB">
        <authorList>
            <consortium name="EnsemblMetazoa"/>
        </authorList>
    </citation>
    <scope>IDENTIFICATION</scope>
    <source>
        <strain evidence="8">Jacobina</strain>
    </source>
</reference>
<dbReference type="PANTHER" id="PTHR12042:SF21">
    <property type="entry name" value="ALPHA1,4-GALACTOSYLTRANSFERASE 1-RELATED"/>
    <property type="match status" value="1"/>
</dbReference>
<keyword evidence="5" id="KW-0333">Golgi apparatus</keyword>
<accession>A0A1B0EZZ0</accession>
<evidence type="ECO:0000259" key="7">
    <source>
        <dbReference type="Pfam" id="PF04572"/>
    </source>
</evidence>
<dbReference type="InterPro" id="IPR051981">
    <property type="entry name" value="Glycosyltransf_32"/>
</dbReference>
<dbReference type="GO" id="GO:0000139">
    <property type="term" value="C:Golgi membrane"/>
    <property type="evidence" value="ECO:0007669"/>
    <property type="project" value="UniProtKB-SubCell"/>
</dbReference>
<dbReference type="Pfam" id="PF04488">
    <property type="entry name" value="Gly_transf_sug"/>
    <property type="match status" value="1"/>
</dbReference>
<sequence>MPRCLKMFHRRQNGKRSSLVLALIAFILTLSAILTLKNAFRTGKECYILPDIGFRETFLLPDIMEDNKTPSFSRSIFFHETSCSEDQTIKLNSRQACAIESAAKMNPKWDVFVLFASPVGYFNKTSLPLIDALASYDNIHFRNVNLWDYAIGTPIYNWIRDGQIFYSSYMNSHVSDSLRYLRQACAIESAAKMNPKWDVFVLFASPVGYFNKTSLPLIDALASYDNIHFRNVNLWDYAIGTPIYNWIRDGQIFYSSYMNSHVSDFLRYLSLYKWGGTYLDLDVIVKVNFDTVPSNYAGAESENYVAAGIINLDHDGFGHEVAEMCLSDFQLNFNGEDWGNNGPGVITRVLRRICQTDRPLFMTRERCRGFKVFPISAFYAVGWKDWRHFFSEAKTKEVLEMVNNKSIVVHFWNKHSSKERVRVGDNSAYGQLADEYCPRVYRASGEFF</sequence>
<evidence type="ECO:0000256" key="3">
    <source>
        <dbReference type="ARBA" id="ARBA00022676"/>
    </source>
</evidence>
<feature type="domain" description="Alpha 1,4-glycosyltransferase" evidence="7">
    <location>
        <begin position="316"/>
        <end position="443"/>
    </location>
</feature>
<dbReference type="GO" id="GO:0006688">
    <property type="term" value="P:glycosphingolipid biosynthetic process"/>
    <property type="evidence" value="ECO:0007669"/>
    <property type="project" value="TreeGrafter"/>
</dbReference>
<dbReference type="EnsemblMetazoa" id="LLOJ009001-RA">
    <property type="protein sequence ID" value="LLOJ009001-PA"/>
    <property type="gene ID" value="LLOJ009001"/>
</dbReference>
<dbReference type="InterPro" id="IPR007577">
    <property type="entry name" value="GlycoTrfase_DXD_sugar-bd_CS"/>
</dbReference>
<comment type="similarity">
    <text evidence="2">Belongs to the glycosyltransferase 32 family.</text>
</comment>
<evidence type="ECO:0000313" key="9">
    <source>
        <dbReference type="Proteomes" id="UP000092461"/>
    </source>
</evidence>
<dbReference type="EMBL" id="AJWK01030738">
    <property type="status" value="NOT_ANNOTATED_CDS"/>
    <property type="molecule type" value="Genomic_DNA"/>
</dbReference>
<dbReference type="EMBL" id="AJWK01030739">
    <property type="status" value="NOT_ANNOTATED_CDS"/>
    <property type="molecule type" value="Genomic_DNA"/>
</dbReference>
<dbReference type="InterPro" id="IPR029044">
    <property type="entry name" value="Nucleotide-diphossugar_trans"/>
</dbReference>
<dbReference type="AlphaFoldDB" id="A0A1B0EZZ0"/>
<evidence type="ECO:0000256" key="1">
    <source>
        <dbReference type="ARBA" id="ARBA00004323"/>
    </source>
</evidence>
<dbReference type="SUPFAM" id="SSF53448">
    <property type="entry name" value="Nucleotide-diphospho-sugar transferases"/>
    <property type="match status" value="2"/>
</dbReference>
<dbReference type="GO" id="GO:0035248">
    <property type="term" value="F:alpha-1,4-N-acetylgalactosaminyltransferase activity"/>
    <property type="evidence" value="ECO:0007669"/>
    <property type="project" value="TreeGrafter"/>
</dbReference>
<protein>
    <recommendedName>
        <fullName evidence="7">Alpha 1,4-glycosyltransferase domain-containing protein</fullName>
    </recommendedName>
</protein>
<dbReference type="Pfam" id="PF04572">
    <property type="entry name" value="Gb3_synth"/>
    <property type="match status" value="1"/>
</dbReference>
<proteinExistence type="inferred from homology"/>
<dbReference type="PANTHER" id="PTHR12042">
    <property type="entry name" value="LACTOSYLCERAMIDE 4-ALPHA-GALACTOSYLTRANSFERASE ALPHA- 1,4-GALACTOSYLTRANSFERASE"/>
    <property type="match status" value="1"/>
</dbReference>
<dbReference type="EMBL" id="AJWK01030740">
    <property type="status" value="NOT_ANNOTATED_CDS"/>
    <property type="molecule type" value="Genomic_DNA"/>
</dbReference>
<dbReference type="InterPro" id="IPR007652">
    <property type="entry name" value="A1-4-GlycosylTfrase_dom"/>
</dbReference>
<evidence type="ECO:0000313" key="8">
    <source>
        <dbReference type="EnsemblMetazoa" id="LLOJ009001-PA"/>
    </source>
</evidence>
<evidence type="ECO:0000256" key="4">
    <source>
        <dbReference type="ARBA" id="ARBA00022679"/>
    </source>
</evidence>
<evidence type="ECO:0000256" key="5">
    <source>
        <dbReference type="ARBA" id="ARBA00023034"/>
    </source>
</evidence>
<keyword evidence="9" id="KW-1185">Reference proteome</keyword>
<dbReference type="VEuPathDB" id="VectorBase:LLONM1_004015"/>
<dbReference type="VEuPathDB" id="VectorBase:LLOJ009001"/>
<keyword evidence="3" id="KW-0328">Glycosyltransferase</keyword>
<keyword evidence="4" id="KW-0808">Transferase</keyword>
<dbReference type="Proteomes" id="UP000092461">
    <property type="component" value="Unassembled WGS sequence"/>
</dbReference>
<comment type="subcellular location">
    <subcellularLocation>
        <location evidence="1">Golgi apparatus membrane</location>
        <topology evidence="1">Single-pass type II membrane protein</topology>
    </subcellularLocation>
</comment>
<dbReference type="Gene3D" id="3.90.550.20">
    <property type="match status" value="2"/>
</dbReference>
<evidence type="ECO:0000256" key="6">
    <source>
        <dbReference type="ARBA" id="ARBA00023136"/>
    </source>
</evidence>